<comment type="catalytic activity">
    <reaction evidence="6 7 8">
        <text>RNA(n) + a ribonucleoside 5'-triphosphate = RNA(n+1) + diphosphate</text>
        <dbReference type="Rhea" id="RHEA:21248"/>
        <dbReference type="Rhea" id="RHEA-COMP:14527"/>
        <dbReference type="Rhea" id="RHEA-COMP:17342"/>
        <dbReference type="ChEBI" id="CHEBI:33019"/>
        <dbReference type="ChEBI" id="CHEBI:61557"/>
        <dbReference type="ChEBI" id="CHEBI:140395"/>
        <dbReference type="EC" id="2.7.7.6"/>
    </reaction>
</comment>
<dbReference type="CDD" id="cd02655">
    <property type="entry name" value="RNAP_beta'_C"/>
    <property type="match status" value="1"/>
</dbReference>
<dbReference type="Pfam" id="PF04983">
    <property type="entry name" value="RNA_pol_Rpb1_3"/>
    <property type="match status" value="1"/>
</dbReference>
<dbReference type="InterPro" id="IPR042102">
    <property type="entry name" value="RNA_pol_Rpb1_3_sf"/>
</dbReference>
<feature type="binding site" evidence="7">
    <location>
        <position position="119"/>
    </location>
    <ligand>
        <name>Zn(2+)</name>
        <dbReference type="ChEBI" id="CHEBI:29105"/>
        <label>1</label>
    </ligand>
</feature>
<keyword evidence="5 7" id="KW-0804">Transcription</keyword>
<comment type="function">
    <text evidence="7 8">DNA-dependent RNA polymerase catalyzes the transcription of DNA into RNA using the four ribonucleoside triphosphates as substrates.</text>
</comment>
<dbReference type="SUPFAM" id="SSF64484">
    <property type="entry name" value="beta and beta-prime subunits of DNA dependent RNA-polymerase"/>
    <property type="match status" value="1"/>
</dbReference>
<dbReference type="Proteomes" id="UP000198596">
    <property type="component" value="Unassembled WGS sequence"/>
</dbReference>
<dbReference type="EMBL" id="FONQ01000001">
    <property type="protein sequence ID" value="SFE19322.1"/>
    <property type="molecule type" value="Genomic_DNA"/>
</dbReference>
<dbReference type="InterPro" id="IPR045867">
    <property type="entry name" value="DNA-dir_RpoC_beta_prime"/>
</dbReference>
<proteinExistence type="inferred from homology"/>
<dbReference type="InterPro" id="IPR006592">
    <property type="entry name" value="RNA_pol_N"/>
</dbReference>
<keyword evidence="2 7" id="KW-0808">Transferase</keyword>
<dbReference type="Pfam" id="PF04997">
    <property type="entry name" value="RNA_pol_Rpb1_1"/>
    <property type="match status" value="1"/>
</dbReference>
<keyword evidence="1 7" id="KW-0240">DNA-directed RNA polymerase</keyword>
<keyword evidence="4 7" id="KW-0479">Metal-binding</keyword>
<comment type="similarity">
    <text evidence="7 8">Belongs to the RNA polymerase beta' chain family.</text>
</comment>
<feature type="binding site" evidence="7">
    <location>
        <position position="863"/>
    </location>
    <ligand>
        <name>Zn(2+)</name>
        <dbReference type="ChEBI" id="CHEBI:29105"/>
        <label>2</label>
    </ligand>
</feature>
<comment type="cofactor">
    <cofactor evidence="7">
        <name>Zn(2+)</name>
        <dbReference type="ChEBI" id="CHEBI:29105"/>
    </cofactor>
    <text evidence="7">Binds 2 Zn(2+) ions per subunit.</text>
</comment>
<reference evidence="11" key="1">
    <citation type="submission" date="2016-10" db="EMBL/GenBank/DDBJ databases">
        <authorList>
            <person name="Varghese N."/>
            <person name="Submissions S."/>
        </authorList>
    </citation>
    <scope>NUCLEOTIDE SEQUENCE [LARGE SCALE GENOMIC DNA]</scope>
    <source>
        <strain evidence="11">CGMCC 1.9227</strain>
    </source>
</reference>
<dbReference type="GO" id="GO:0000287">
    <property type="term" value="F:magnesium ion binding"/>
    <property type="evidence" value="ECO:0007669"/>
    <property type="project" value="UniProtKB-UniRule"/>
</dbReference>
<feature type="domain" description="RNA polymerase N-terminal" evidence="9">
    <location>
        <begin position="290"/>
        <end position="569"/>
    </location>
</feature>
<feature type="binding site" evidence="7">
    <location>
        <position position="947"/>
    </location>
    <ligand>
        <name>Zn(2+)</name>
        <dbReference type="ChEBI" id="CHEBI:29105"/>
        <label>2</label>
    </ligand>
</feature>
<keyword evidence="7" id="KW-0862">Zinc</keyword>
<dbReference type="Gene3D" id="1.10.40.90">
    <property type="match status" value="1"/>
</dbReference>
<dbReference type="Gene3D" id="2.40.40.20">
    <property type="match status" value="1"/>
</dbReference>
<dbReference type="GO" id="GO:0006351">
    <property type="term" value="P:DNA-templated transcription"/>
    <property type="evidence" value="ECO:0007669"/>
    <property type="project" value="UniProtKB-UniRule"/>
</dbReference>
<feature type="binding site" evidence="7">
    <location>
        <position position="122"/>
    </location>
    <ligand>
        <name>Zn(2+)</name>
        <dbReference type="ChEBI" id="CHEBI:29105"/>
        <label>1</label>
    </ligand>
</feature>
<dbReference type="Gene3D" id="1.10.150.390">
    <property type="match status" value="1"/>
</dbReference>
<feature type="binding site" evidence="7">
    <location>
        <position position="515"/>
    </location>
    <ligand>
        <name>Mg(2+)</name>
        <dbReference type="ChEBI" id="CHEBI:18420"/>
    </ligand>
</feature>
<dbReference type="PANTHER" id="PTHR19376:SF54">
    <property type="entry name" value="DNA-DIRECTED RNA POLYMERASE SUBUNIT BETA"/>
    <property type="match status" value="1"/>
</dbReference>
<comment type="subunit">
    <text evidence="7">The RNAP catalytic core consists of 2 alpha, 1 beta, 1 beta' and 1 omega subunit. When a sigma factor is associated with the core the holoenzyme is formed, which can initiate transcription.</text>
</comment>
<dbReference type="Gene3D" id="2.40.50.100">
    <property type="match status" value="3"/>
</dbReference>
<dbReference type="SMART" id="SM00663">
    <property type="entry name" value="RPOLA_N"/>
    <property type="match status" value="1"/>
</dbReference>
<evidence type="ECO:0000256" key="3">
    <source>
        <dbReference type="ARBA" id="ARBA00022695"/>
    </source>
</evidence>
<dbReference type="GO" id="GO:0003677">
    <property type="term" value="F:DNA binding"/>
    <property type="evidence" value="ECO:0007669"/>
    <property type="project" value="UniProtKB-UniRule"/>
</dbReference>
<evidence type="ECO:0000256" key="1">
    <source>
        <dbReference type="ARBA" id="ARBA00022478"/>
    </source>
</evidence>
<keyword evidence="7" id="KW-0460">Magnesium</keyword>
<dbReference type="InterPro" id="IPR007080">
    <property type="entry name" value="RNA_pol_Rpb1_1"/>
</dbReference>
<dbReference type="InterPro" id="IPR000722">
    <property type="entry name" value="RNA_pol_asu"/>
</dbReference>
<feature type="binding site" evidence="7">
    <location>
        <position position="104"/>
    </location>
    <ligand>
        <name>Zn(2+)</name>
        <dbReference type="ChEBI" id="CHEBI:29105"/>
        <label>1</label>
    </ligand>
</feature>
<dbReference type="NCBIfam" id="TIGR02386">
    <property type="entry name" value="rpoC_TIGR"/>
    <property type="match status" value="1"/>
</dbReference>
<gene>
    <name evidence="7" type="primary">rpoC</name>
    <name evidence="10" type="ORF">SAMN04488131_10115</name>
</gene>
<keyword evidence="11" id="KW-1185">Reference proteome</keyword>
<evidence type="ECO:0000256" key="5">
    <source>
        <dbReference type="ARBA" id="ARBA00023163"/>
    </source>
</evidence>
<feature type="binding site" evidence="7">
    <location>
        <position position="519"/>
    </location>
    <ligand>
        <name>Mg(2+)</name>
        <dbReference type="ChEBI" id="CHEBI:18420"/>
    </ligand>
</feature>
<evidence type="ECO:0000313" key="10">
    <source>
        <dbReference type="EMBL" id="SFE19322.1"/>
    </source>
</evidence>
<name>A0A1I1YJ42_9FLAO</name>
<dbReference type="GO" id="GO:0003899">
    <property type="term" value="F:DNA-directed RNA polymerase activity"/>
    <property type="evidence" value="ECO:0007669"/>
    <property type="project" value="UniProtKB-UniRule"/>
</dbReference>
<evidence type="ECO:0000256" key="7">
    <source>
        <dbReference type="HAMAP-Rule" id="MF_01322"/>
    </source>
</evidence>
<evidence type="ECO:0000256" key="8">
    <source>
        <dbReference type="RuleBase" id="RU004279"/>
    </source>
</evidence>
<sequence>MKFREVIRGDRDAALLRLDKINFLIANKSIVKAMMNNRNNNNKDKNPIKRFNKISIGLASPESILKESRGEVLKPETINYRTHKPERDGLFCERIFGPVKDFECACGKYKRIRYKGIICDRCGVEVTEKKVRRDRVGHINLVVPIAHIWYFRSLPNKIGYILGLPSKKLDMIIYYERYVVIQAGIAKNAEGESLQRLDFLTEEEYLNILDTLPADNQYLDDFDPNKFVAKMGAECIMDLLARIDLDALSYQLRHNANNETSKQRKTEALKRLQVVESFRESNLNRENRPEWMIMKVVPVIPPELRPLVPLDGGRFATSDLNDLYRRVIIRNNRLKRLMEIKAPEVILRNEKRMLQESVDSLFDNTRKASAVKTESNRPLKSLSDSLKGKQGRFRQNLLGKRVDYSARSVIVVGPELKLSECGIPKDMAAELYKPFVIRKLIERGIVKTVKSAKKIIDKKEPVVWDILENVIKGHPILLNRAPTLHRLGIQAFQPKLIEGKAIQLHPLVCTAFNADFDGDQMAVHLPLGPEAILEAQLLMLGSHNILNPANGAPITVPSQDMVLGLYYMTKERLSTPELKILGEGITFYSAEEVNIALNEGRLELNASVKIRAKHFNEAGDLVYQIIKTTAGRVLFNEVVPEAAGYINDVLTKKNLRDIIGHVLSATDVPTTAAFLDNMKDMGYKFAFKGGLSFSLGDIRIPDQKPKLIADAREQVQGISANYNMGLITNNERYNQVIDVWTSANAQLTELAMKNIREDQQGFNSVYMMLDSGARGSKEQIRQLTGMRGLMAKPKKSTAGGGEIIENPILSNFKEGLSILEYFISTHGARKGLADTALKTADAGYLTRRLHDVSQDVIVNIDDCGTLRGVEVSALKKNEEIVETLGERILGRVVLQDLINPLNSEIIIHSGEQITEVIMKAIDASPIEKVEVRSPLTCEALKGICAKCYGRNLATGKMTQRGEAVGVIAAQSIGEPGTQLTLRTFHVGGVAGGISEESSIVTKFNGKLEIEDLKTVKGEDSEGNAVDIVVSRSTELKLIDERTGILLSTNNIPYGSSIFVKDGQSVVKGDVICKWDPYNGVIVSEFTGKIAYEELEQGQSFMVEIDEQTGFQEKVISESRAKKLIPTLLVYGKDNELIRSYNLPVGAHLMVENGEKIKAGKVLVKIPRRSSKSGDITGGLPRITELLEARNPSNPAVVSEIDGVVSFGKIKRGNREIVIESKFGDVRKYLVKLSSQILVQENDFVRAGVPLSDGAITPDDILRIQGPAAVQQYLVNEIQEVYRLQGVKINDKHFEVVIRQMMRKVRVQDPGDTLFLEDQLIHTKDFIVQNDKLYGMKVVEDAGDSSALKEGQIITPRELRDENSLLKRTDKNLVVARDVVTATATPVLQGITRASLQTKSFISAASFQETTKVLNEAAVAGKIDYLEGLKENVIVGHRIPAGTGMREYDNTIVGSKEDYNDMMANKEEYIY</sequence>
<comment type="cofactor">
    <cofactor evidence="7">
        <name>Mg(2+)</name>
        <dbReference type="ChEBI" id="CHEBI:18420"/>
    </cofactor>
    <text evidence="7">Binds 1 Mg(2+) ion per subunit.</text>
</comment>
<feature type="binding site" evidence="7">
    <location>
        <position position="517"/>
    </location>
    <ligand>
        <name>Mg(2+)</name>
        <dbReference type="ChEBI" id="CHEBI:18420"/>
    </ligand>
</feature>
<evidence type="ECO:0000256" key="2">
    <source>
        <dbReference type="ARBA" id="ARBA00022679"/>
    </source>
</evidence>
<dbReference type="HAMAP" id="MF_01322">
    <property type="entry name" value="RNApol_bact_RpoC"/>
    <property type="match status" value="1"/>
</dbReference>
<accession>A0A1I1YJ42</accession>
<dbReference type="GO" id="GO:0000428">
    <property type="term" value="C:DNA-directed RNA polymerase complex"/>
    <property type="evidence" value="ECO:0007669"/>
    <property type="project" value="UniProtKB-KW"/>
</dbReference>
<dbReference type="Pfam" id="PF00623">
    <property type="entry name" value="RNA_pol_Rpb1_2"/>
    <property type="match status" value="1"/>
</dbReference>
<dbReference type="Gene3D" id="1.10.1790.20">
    <property type="match status" value="1"/>
</dbReference>
<dbReference type="PANTHER" id="PTHR19376">
    <property type="entry name" value="DNA-DIRECTED RNA POLYMERASE"/>
    <property type="match status" value="1"/>
</dbReference>
<feature type="binding site" evidence="7">
    <location>
        <position position="106"/>
    </location>
    <ligand>
        <name>Zn(2+)</name>
        <dbReference type="ChEBI" id="CHEBI:29105"/>
        <label>1</label>
    </ligand>
</feature>
<dbReference type="Pfam" id="PF04998">
    <property type="entry name" value="RNA_pol_Rpb1_5"/>
    <property type="match status" value="1"/>
</dbReference>
<keyword evidence="3 7" id="KW-0548">Nucleotidyltransferase</keyword>
<dbReference type="InterPro" id="IPR007083">
    <property type="entry name" value="RNA_pol_Rpb1_4"/>
</dbReference>
<evidence type="ECO:0000259" key="9">
    <source>
        <dbReference type="SMART" id="SM00663"/>
    </source>
</evidence>
<feature type="binding site" evidence="7">
    <location>
        <position position="937"/>
    </location>
    <ligand>
        <name>Zn(2+)</name>
        <dbReference type="ChEBI" id="CHEBI:29105"/>
        <label>2</label>
    </ligand>
</feature>
<dbReference type="CDD" id="cd01609">
    <property type="entry name" value="RNAP_beta'_N"/>
    <property type="match status" value="1"/>
</dbReference>
<evidence type="ECO:0000256" key="4">
    <source>
        <dbReference type="ARBA" id="ARBA00022723"/>
    </source>
</evidence>
<protein>
    <recommendedName>
        <fullName evidence="7">DNA-directed RNA polymerase subunit beta'</fullName>
        <shortName evidence="7">RNAP subunit beta'</shortName>
        <ecNumber evidence="7">2.7.7.6</ecNumber>
    </recommendedName>
    <alternativeName>
        <fullName evidence="7">RNA polymerase subunit beta'</fullName>
    </alternativeName>
    <alternativeName>
        <fullName evidence="7">Transcriptase subunit beta'</fullName>
    </alternativeName>
</protein>
<dbReference type="InterPro" id="IPR007066">
    <property type="entry name" value="RNA_pol_Rpb1_3"/>
</dbReference>
<dbReference type="Gene3D" id="1.10.274.100">
    <property type="entry name" value="RNA polymerase Rpb1, domain 3"/>
    <property type="match status" value="1"/>
</dbReference>
<feature type="binding site" evidence="7">
    <location>
        <position position="944"/>
    </location>
    <ligand>
        <name>Zn(2+)</name>
        <dbReference type="ChEBI" id="CHEBI:29105"/>
        <label>2</label>
    </ligand>
</feature>
<evidence type="ECO:0000256" key="6">
    <source>
        <dbReference type="ARBA" id="ARBA00048552"/>
    </source>
</evidence>
<dbReference type="InterPro" id="IPR012754">
    <property type="entry name" value="DNA-dir_RpoC_beta_prime_bact"/>
</dbReference>
<dbReference type="InterPro" id="IPR044893">
    <property type="entry name" value="RNA_pol_Rpb1_clamp_domain"/>
</dbReference>
<dbReference type="EC" id="2.7.7.6" evidence="7"/>
<dbReference type="Gene3D" id="1.10.132.30">
    <property type="match status" value="1"/>
</dbReference>
<dbReference type="Pfam" id="PF05000">
    <property type="entry name" value="RNA_pol_Rpb1_4"/>
    <property type="match status" value="1"/>
</dbReference>
<dbReference type="Gene3D" id="4.10.860.120">
    <property type="entry name" value="RNA polymerase II, clamp domain"/>
    <property type="match status" value="1"/>
</dbReference>
<dbReference type="InterPro" id="IPR038120">
    <property type="entry name" value="Rpb1_funnel_sf"/>
</dbReference>
<dbReference type="InterPro" id="IPR007081">
    <property type="entry name" value="RNA_pol_Rpb1_5"/>
</dbReference>
<dbReference type="STRING" id="935223.SAMN04488131_10115"/>
<organism evidence="10 11">
    <name type="scientific">Flavobacterium xueshanense</name>
    <dbReference type="NCBI Taxonomy" id="935223"/>
    <lineage>
        <taxon>Bacteria</taxon>
        <taxon>Pseudomonadati</taxon>
        <taxon>Bacteroidota</taxon>
        <taxon>Flavobacteriia</taxon>
        <taxon>Flavobacteriales</taxon>
        <taxon>Flavobacteriaceae</taxon>
        <taxon>Flavobacterium</taxon>
    </lineage>
</organism>
<dbReference type="GO" id="GO:0008270">
    <property type="term" value="F:zinc ion binding"/>
    <property type="evidence" value="ECO:0007669"/>
    <property type="project" value="UniProtKB-UniRule"/>
</dbReference>
<evidence type="ECO:0000313" key="11">
    <source>
        <dbReference type="Proteomes" id="UP000198596"/>
    </source>
</evidence>